<evidence type="ECO:0000259" key="1">
    <source>
        <dbReference type="Pfam" id="PF16087"/>
    </source>
</evidence>
<sequence>MSTFLVKSKPGLTLWRTWLDAVNYYAEHYGKIMEVLDALDSTDSSAVAAVKSLPSEQLLEDILFIDSNFKIVSKTIILLESSKLQLSEALNIVNKVSQTLIQNNNSLISEKAVSEVVLLTFRDDGEGLMYQFENNTCYCDNTVGGRFDPALWIEFGLAQWSERLIPPYCTVAVGKQRETVTENRRTHCTPLEKYIYTTHATRALQGRDLSGEPFLILRYVSTNSIVRRKRKMTYCSTYLVIIDAITNVAVNDDIFSILSSLIHKMSFPYFLIALRISERIERFAVDIMNGSARHYSTRTKYLSRITQLHTLRCNVTMNGQGFLRIVRCCTRQVHKRRTARHVPYTLIRNNFLKSSRIRVCQLYWFEYADIVYVYGLCDGSSLRTVAEYERRFPNRRVPDRRVFTVYGV</sequence>
<dbReference type="InterPro" id="IPR032135">
    <property type="entry name" value="DUF4817"/>
</dbReference>
<reference evidence="2 3" key="1">
    <citation type="journal article" date="2022" name="Allergy">
        <title>Genome assembly and annotation of Periplaneta americana reveal a comprehensive cockroach allergen profile.</title>
        <authorList>
            <person name="Wang L."/>
            <person name="Xiong Q."/>
            <person name="Saelim N."/>
            <person name="Wang L."/>
            <person name="Nong W."/>
            <person name="Wan A.T."/>
            <person name="Shi M."/>
            <person name="Liu X."/>
            <person name="Cao Q."/>
            <person name="Hui J.H.L."/>
            <person name="Sookrung N."/>
            <person name="Leung T.F."/>
            <person name="Tungtrongchitr A."/>
            <person name="Tsui S.K.W."/>
        </authorList>
    </citation>
    <scope>NUCLEOTIDE SEQUENCE [LARGE SCALE GENOMIC DNA]</scope>
    <source>
        <strain evidence="2">PWHHKU_190912</strain>
    </source>
</reference>
<evidence type="ECO:0000313" key="3">
    <source>
        <dbReference type="Proteomes" id="UP001148838"/>
    </source>
</evidence>
<accession>A0ABQ8RYP5</accession>
<name>A0ABQ8RYP5_PERAM</name>
<gene>
    <name evidence="2" type="ORF">ANN_26667</name>
</gene>
<dbReference type="Pfam" id="PF16087">
    <property type="entry name" value="DUF4817"/>
    <property type="match status" value="1"/>
</dbReference>
<keyword evidence="3" id="KW-1185">Reference proteome</keyword>
<proteinExistence type="predicted"/>
<dbReference type="Proteomes" id="UP001148838">
    <property type="component" value="Unassembled WGS sequence"/>
</dbReference>
<protein>
    <recommendedName>
        <fullName evidence="1">DUF4817 domain-containing protein</fullName>
    </recommendedName>
</protein>
<dbReference type="EMBL" id="JAJSOF020000039">
    <property type="protein sequence ID" value="KAJ4426868.1"/>
    <property type="molecule type" value="Genomic_DNA"/>
</dbReference>
<organism evidence="2 3">
    <name type="scientific">Periplaneta americana</name>
    <name type="common">American cockroach</name>
    <name type="synonym">Blatta americana</name>
    <dbReference type="NCBI Taxonomy" id="6978"/>
    <lineage>
        <taxon>Eukaryota</taxon>
        <taxon>Metazoa</taxon>
        <taxon>Ecdysozoa</taxon>
        <taxon>Arthropoda</taxon>
        <taxon>Hexapoda</taxon>
        <taxon>Insecta</taxon>
        <taxon>Pterygota</taxon>
        <taxon>Neoptera</taxon>
        <taxon>Polyneoptera</taxon>
        <taxon>Dictyoptera</taxon>
        <taxon>Blattodea</taxon>
        <taxon>Blattoidea</taxon>
        <taxon>Blattidae</taxon>
        <taxon>Blattinae</taxon>
        <taxon>Periplaneta</taxon>
    </lineage>
</organism>
<feature type="domain" description="DUF4817" evidence="1">
    <location>
        <begin position="366"/>
        <end position="403"/>
    </location>
</feature>
<comment type="caution">
    <text evidence="2">The sequence shown here is derived from an EMBL/GenBank/DDBJ whole genome shotgun (WGS) entry which is preliminary data.</text>
</comment>
<evidence type="ECO:0000313" key="2">
    <source>
        <dbReference type="EMBL" id="KAJ4426868.1"/>
    </source>
</evidence>